<accession>A0A330LJW2</accession>
<sequence length="43" mass="5305">MVFFIRFDERDDERTNFDFREFKAAVVTKKWQASFGFDQVHWG</sequence>
<dbReference type="Proteomes" id="UP000250163">
    <property type="component" value="Chromosome MORIYA"/>
</dbReference>
<organism evidence="1 2">
    <name type="scientific">Moritella yayanosii</name>
    <dbReference type="NCBI Taxonomy" id="69539"/>
    <lineage>
        <taxon>Bacteria</taxon>
        <taxon>Pseudomonadati</taxon>
        <taxon>Pseudomonadota</taxon>
        <taxon>Gammaproteobacteria</taxon>
        <taxon>Alteromonadales</taxon>
        <taxon>Moritellaceae</taxon>
        <taxon>Moritella</taxon>
    </lineage>
</organism>
<reference evidence="2" key="1">
    <citation type="submission" date="2018-05" db="EMBL/GenBank/DDBJ databases">
        <authorList>
            <person name="Cea G.-C."/>
            <person name="William W."/>
        </authorList>
    </citation>
    <scope>NUCLEOTIDE SEQUENCE [LARGE SCALE GENOMIC DNA]</scope>
    <source>
        <strain evidence="2">DB21MT 5</strain>
    </source>
</reference>
<evidence type="ECO:0000313" key="1">
    <source>
        <dbReference type="EMBL" id="SQD76889.1"/>
    </source>
</evidence>
<dbReference type="EMBL" id="LS483250">
    <property type="protein sequence ID" value="SQD76889.1"/>
    <property type="molecule type" value="Genomic_DNA"/>
</dbReference>
<dbReference type="AlphaFoldDB" id="A0A330LJW2"/>
<dbReference type="KEGG" id="mya:MORIYA_0411"/>
<evidence type="ECO:0000313" key="2">
    <source>
        <dbReference type="Proteomes" id="UP000250163"/>
    </source>
</evidence>
<proteinExistence type="predicted"/>
<protein>
    <submittedName>
        <fullName evidence="1">Uncharacterized protein</fullName>
    </submittedName>
</protein>
<name>A0A330LJW2_9GAMM</name>
<gene>
    <name evidence="1" type="ORF">MORIYA_0411</name>
</gene>
<keyword evidence="2" id="KW-1185">Reference proteome</keyword>